<protein>
    <recommendedName>
        <fullName evidence="3">Carrier domain-containing protein</fullName>
    </recommendedName>
</protein>
<dbReference type="EMBL" id="BAABDO010000029">
    <property type="protein sequence ID" value="GAA4139240.1"/>
    <property type="molecule type" value="Genomic_DNA"/>
</dbReference>
<organism evidence="4 5">
    <name type="scientific">Actinomadura keratinilytica</name>
    <dbReference type="NCBI Taxonomy" id="547461"/>
    <lineage>
        <taxon>Bacteria</taxon>
        <taxon>Bacillati</taxon>
        <taxon>Actinomycetota</taxon>
        <taxon>Actinomycetes</taxon>
        <taxon>Streptosporangiales</taxon>
        <taxon>Thermomonosporaceae</taxon>
        <taxon>Actinomadura</taxon>
    </lineage>
</organism>
<feature type="domain" description="Carrier" evidence="3">
    <location>
        <begin position="1"/>
        <end position="80"/>
    </location>
</feature>
<dbReference type="Proteomes" id="UP001500266">
    <property type="component" value="Unassembled WGS sequence"/>
</dbReference>
<evidence type="ECO:0000313" key="4">
    <source>
        <dbReference type="EMBL" id="GAA4139240.1"/>
    </source>
</evidence>
<dbReference type="PROSITE" id="PS00012">
    <property type="entry name" value="PHOSPHOPANTETHEINE"/>
    <property type="match status" value="1"/>
</dbReference>
<sequence length="101" mass="10942">MTDRREEFLRVLLGHLGAVQDTAQISPTANLRSLGLNSMRAVDLVMDLEDAFGFVFPDSAFTDEVFATADSIWAVVSEQISRQASGVPGQAPGHLPERAEP</sequence>
<keyword evidence="2" id="KW-0597">Phosphoprotein</keyword>
<evidence type="ECO:0000256" key="2">
    <source>
        <dbReference type="ARBA" id="ARBA00022553"/>
    </source>
</evidence>
<keyword evidence="5" id="KW-1185">Reference proteome</keyword>
<accession>A0ABP7YPF6</accession>
<gene>
    <name evidence="4" type="ORF">GCM10022416_25340</name>
</gene>
<evidence type="ECO:0000313" key="5">
    <source>
        <dbReference type="Proteomes" id="UP001500266"/>
    </source>
</evidence>
<reference evidence="5" key="1">
    <citation type="journal article" date="2019" name="Int. J. Syst. Evol. Microbiol.">
        <title>The Global Catalogue of Microorganisms (GCM) 10K type strain sequencing project: providing services to taxonomists for standard genome sequencing and annotation.</title>
        <authorList>
            <consortium name="The Broad Institute Genomics Platform"/>
            <consortium name="The Broad Institute Genome Sequencing Center for Infectious Disease"/>
            <person name="Wu L."/>
            <person name="Ma J."/>
        </authorList>
    </citation>
    <scope>NUCLEOTIDE SEQUENCE [LARGE SCALE GENOMIC DNA]</scope>
    <source>
        <strain evidence="5">JCM 17316</strain>
    </source>
</reference>
<comment type="caution">
    <text evidence="4">The sequence shown here is derived from an EMBL/GenBank/DDBJ whole genome shotgun (WGS) entry which is preliminary data.</text>
</comment>
<name>A0ABP7YPF6_9ACTN</name>
<evidence type="ECO:0000259" key="3">
    <source>
        <dbReference type="PROSITE" id="PS50075"/>
    </source>
</evidence>
<dbReference type="InterPro" id="IPR036736">
    <property type="entry name" value="ACP-like_sf"/>
</dbReference>
<keyword evidence="1" id="KW-0596">Phosphopantetheine</keyword>
<dbReference type="InterPro" id="IPR006162">
    <property type="entry name" value="Ppantetheine_attach_site"/>
</dbReference>
<dbReference type="PROSITE" id="PS50075">
    <property type="entry name" value="CARRIER"/>
    <property type="match status" value="1"/>
</dbReference>
<dbReference type="Pfam" id="PF00550">
    <property type="entry name" value="PP-binding"/>
    <property type="match status" value="1"/>
</dbReference>
<dbReference type="RefSeq" id="WP_345020825.1">
    <property type="nucleotide sequence ID" value="NZ_BAABDO010000029.1"/>
</dbReference>
<dbReference type="Gene3D" id="1.10.1200.10">
    <property type="entry name" value="ACP-like"/>
    <property type="match status" value="1"/>
</dbReference>
<evidence type="ECO:0000256" key="1">
    <source>
        <dbReference type="ARBA" id="ARBA00022450"/>
    </source>
</evidence>
<dbReference type="SUPFAM" id="SSF47336">
    <property type="entry name" value="ACP-like"/>
    <property type="match status" value="1"/>
</dbReference>
<dbReference type="InterPro" id="IPR009081">
    <property type="entry name" value="PP-bd_ACP"/>
</dbReference>
<proteinExistence type="predicted"/>